<comment type="caution">
    <text evidence="1">The sequence shown here is derived from an EMBL/GenBank/DDBJ whole genome shotgun (WGS) entry which is preliminary data.</text>
</comment>
<dbReference type="Proteomes" id="UP000178349">
    <property type="component" value="Unassembled WGS sequence"/>
</dbReference>
<reference evidence="1 2" key="1">
    <citation type="journal article" date="2016" name="Nat. Commun.">
        <title>Thousands of microbial genomes shed light on interconnected biogeochemical processes in an aquifer system.</title>
        <authorList>
            <person name="Anantharaman K."/>
            <person name="Brown C.T."/>
            <person name="Hug L.A."/>
            <person name="Sharon I."/>
            <person name="Castelle C.J."/>
            <person name="Probst A.J."/>
            <person name="Thomas B.C."/>
            <person name="Singh A."/>
            <person name="Wilkins M.J."/>
            <person name="Karaoz U."/>
            <person name="Brodie E.L."/>
            <person name="Williams K.H."/>
            <person name="Hubbard S.S."/>
            <person name="Banfield J.F."/>
        </authorList>
    </citation>
    <scope>NUCLEOTIDE SEQUENCE [LARGE SCALE GENOMIC DNA]</scope>
</reference>
<evidence type="ECO:0000313" key="1">
    <source>
        <dbReference type="EMBL" id="OGH86300.1"/>
    </source>
</evidence>
<dbReference type="EMBL" id="MFQW01000025">
    <property type="protein sequence ID" value="OGH86300.1"/>
    <property type="molecule type" value="Genomic_DNA"/>
</dbReference>
<organism evidence="1 2">
    <name type="scientific">Candidatus Magasanikbacteria bacterium RIFOXYC12_FULL_33_11</name>
    <dbReference type="NCBI Taxonomy" id="1798701"/>
    <lineage>
        <taxon>Bacteria</taxon>
        <taxon>Candidatus Magasanikiibacteriota</taxon>
    </lineage>
</organism>
<proteinExistence type="predicted"/>
<name>A0A1F6NR88_9BACT</name>
<gene>
    <name evidence="1" type="ORF">A2493_03555</name>
</gene>
<evidence type="ECO:0000313" key="2">
    <source>
        <dbReference type="Proteomes" id="UP000178349"/>
    </source>
</evidence>
<accession>A0A1F6NR88</accession>
<dbReference type="AlphaFoldDB" id="A0A1F6NR88"/>
<sequence length="79" mass="9400">MEENFEQHTIEFFFKKFGVTDSDRKAKLLPLVTDVIYEYNMHVVRLEKEKDENRKSALLTDMQEIEAKIANIFTKENSN</sequence>
<protein>
    <submittedName>
        <fullName evidence="1">Uncharacterized protein</fullName>
    </submittedName>
</protein>